<evidence type="ECO:0000313" key="2">
    <source>
        <dbReference type="EMBL" id="NHM03037.1"/>
    </source>
</evidence>
<keyword evidence="1" id="KW-0732">Signal</keyword>
<reference evidence="2 3" key="1">
    <citation type="submission" date="2020-02" db="EMBL/GenBank/DDBJ databases">
        <authorList>
            <person name="Chen W.-M."/>
        </authorList>
    </citation>
    <scope>NUCLEOTIDE SEQUENCE [LARGE SCALE GENOMIC DNA]</scope>
    <source>
        <strain evidence="2 3">KDG-16</strain>
    </source>
</reference>
<keyword evidence="3" id="KW-1185">Reference proteome</keyword>
<proteinExistence type="predicted"/>
<comment type="caution">
    <text evidence="2">The sequence shown here is derived from an EMBL/GenBank/DDBJ whole genome shotgun (WGS) entry which is preliminary data.</text>
</comment>
<evidence type="ECO:0000313" key="3">
    <source>
        <dbReference type="Proteomes" id="UP000800984"/>
    </source>
</evidence>
<gene>
    <name evidence="2" type="ORF">G4D72_13070</name>
</gene>
<protein>
    <recommendedName>
        <fullName evidence="4">Alpha-ketoglutarate decarboxylase</fullName>
    </recommendedName>
</protein>
<dbReference type="RefSeq" id="WP_166078185.1">
    <property type="nucleotide sequence ID" value="NZ_JAAJBT010000012.1"/>
</dbReference>
<dbReference type="EMBL" id="JAAJBT010000012">
    <property type="protein sequence ID" value="NHM03037.1"/>
    <property type="molecule type" value="Genomic_DNA"/>
</dbReference>
<dbReference type="Proteomes" id="UP000800984">
    <property type="component" value="Unassembled WGS sequence"/>
</dbReference>
<evidence type="ECO:0008006" key="4">
    <source>
        <dbReference type="Google" id="ProtNLM"/>
    </source>
</evidence>
<organism evidence="2 3">
    <name type="scientific">Flavobacterium difficile</name>
    <dbReference type="NCBI Taxonomy" id="2709659"/>
    <lineage>
        <taxon>Bacteria</taxon>
        <taxon>Pseudomonadati</taxon>
        <taxon>Bacteroidota</taxon>
        <taxon>Flavobacteriia</taxon>
        <taxon>Flavobacteriales</taxon>
        <taxon>Flavobacteriaceae</taxon>
        <taxon>Flavobacterium</taxon>
    </lineage>
</organism>
<name>A0ABX0I7D3_9FLAO</name>
<evidence type="ECO:0000256" key="1">
    <source>
        <dbReference type="SAM" id="SignalP"/>
    </source>
</evidence>
<sequence length="185" mass="20629">MKLNAKLLKTFFYVLIFLNSVAVFSQQDSIPKTKSLFWQKVQFGGGLGLGFGNGFTNVSLSPTGYYNINQTFSVGVGLTGSYVAQEQNPSNFNSIGYKSTILGGSIIGLVHPIEEIQLSAEVEQLNINRKFDSFLNDENFWNTALFVGAGYRTQNVTLGVRFNILHNDSNQVYSQAWLPFVRVMF</sequence>
<feature type="chain" id="PRO_5047229235" description="Alpha-ketoglutarate decarboxylase" evidence="1">
    <location>
        <begin position="23"/>
        <end position="185"/>
    </location>
</feature>
<feature type="signal peptide" evidence="1">
    <location>
        <begin position="1"/>
        <end position="22"/>
    </location>
</feature>
<accession>A0ABX0I7D3</accession>